<proteinExistence type="predicted"/>
<sequence>MVYLTLTPSKLLRCTPEQVLTRSNFVSRGTRSGQYGSMDKSPGYTVHAALLKLSDGGPETVGESWQKVMASRQVGSVESSLKHAAESALIWVLLGTPGGEGEGASNGGAIAGLSRELAQSWSTEALRLREVKLNKVQT</sequence>
<evidence type="ECO:0000313" key="2">
    <source>
        <dbReference type="Proteomes" id="UP000006514"/>
    </source>
</evidence>
<dbReference type="EMBL" id="JH687962">
    <property type="protein sequence ID" value="EJD34327.1"/>
    <property type="molecule type" value="Genomic_DNA"/>
</dbReference>
<organism evidence="1 2">
    <name type="scientific">Auricularia subglabra (strain TFB-10046 / SS5)</name>
    <name type="common">White-rot fungus</name>
    <name type="synonym">Auricularia delicata (strain TFB10046)</name>
    <dbReference type="NCBI Taxonomy" id="717982"/>
    <lineage>
        <taxon>Eukaryota</taxon>
        <taxon>Fungi</taxon>
        <taxon>Dikarya</taxon>
        <taxon>Basidiomycota</taxon>
        <taxon>Agaricomycotina</taxon>
        <taxon>Agaricomycetes</taxon>
        <taxon>Auriculariales</taxon>
        <taxon>Auriculariaceae</taxon>
        <taxon>Auricularia</taxon>
    </lineage>
</organism>
<dbReference type="Proteomes" id="UP000006514">
    <property type="component" value="Unassembled WGS sequence"/>
</dbReference>
<accession>J0D647</accession>
<reference evidence="2" key="1">
    <citation type="journal article" date="2012" name="Science">
        <title>The Paleozoic origin of enzymatic lignin decomposition reconstructed from 31 fungal genomes.</title>
        <authorList>
            <person name="Floudas D."/>
            <person name="Binder M."/>
            <person name="Riley R."/>
            <person name="Barry K."/>
            <person name="Blanchette R.A."/>
            <person name="Henrissat B."/>
            <person name="Martinez A.T."/>
            <person name="Otillar R."/>
            <person name="Spatafora J.W."/>
            <person name="Yadav J.S."/>
            <person name="Aerts A."/>
            <person name="Benoit I."/>
            <person name="Boyd A."/>
            <person name="Carlson A."/>
            <person name="Copeland A."/>
            <person name="Coutinho P.M."/>
            <person name="de Vries R.P."/>
            <person name="Ferreira P."/>
            <person name="Findley K."/>
            <person name="Foster B."/>
            <person name="Gaskell J."/>
            <person name="Glotzer D."/>
            <person name="Gorecki P."/>
            <person name="Heitman J."/>
            <person name="Hesse C."/>
            <person name="Hori C."/>
            <person name="Igarashi K."/>
            <person name="Jurgens J.A."/>
            <person name="Kallen N."/>
            <person name="Kersten P."/>
            <person name="Kohler A."/>
            <person name="Kuees U."/>
            <person name="Kumar T.K.A."/>
            <person name="Kuo A."/>
            <person name="LaButti K."/>
            <person name="Larrondo L.F."/>
            <person name="Lindquist E."/>
            <person name="Ling A."/>
            <person name="Lombard V."/>
            <person name="Lucas S."/>
            <person name="Lundell T."/>
            <person name="Martin R."/>
            <person name="McLaughlin D.J."/>
            <person name="Morgenstern I."/>
            <person name="Morin E."/>
            <person name="Murat C."/>
            <person name="Nagy L.G."/>
            <person name="Nolan M."/>
            <person name="Ohm R.A."/>
            <person name="Patyshakuliyeva A."/>
            <person name="Rokas A."/>
            <person name="Ruiz-Duenas F.J."/>
            <person name="Sabat G."/>
            <person name="Salamov A."/>
            <person name="Samejima M."/>
            <person name="Schmutz J."/>
            <person name="Slot J.C."/>
            <person name="St John F."/>
            <person name="Stenlid J."/>
            <person name="Sun H."/>
            <person name="Sun S."/>
            <person name="Syed K."/>
            <person name="Tsang A."/>
            <person name="Wiebenga A."/>
            <person name="Young D."/>
            <person name="Pisabarro A."/>
            <person name="Eastwood D.C."/>
            <person name="Martin F."/>
            <person name="Cullen D."/>
            <person name="Grigoriev I.V."/>
            <person name="Hibbett D.S."/>
        </authorList>
    </citation>
    <scope>NUCLEOTIDE SEQUENCE [LARGE SCALE GENOMIC DNA]</scope>
    <source>
        <strain evidence="2">TFB10046</strain>
    </source>
</reference>
<dbReference type="AlphaFoldDB" id="J0D647"/>
<gene>
    <name evidence="1" type="ORF">AURDEDRAFT_131226</name>
</gene>
<name>J0D647_AURST</name>
<dbReference type="KEGG" id="adl:AURDEDRAFT_131226"/>
<evidence type="ECO:0000313" key="1">
    <source>
        <dbReference type="EMBL" id="EJD34327.1"/>
    </source>
</evidence>
<dbReference type="InParanoid" id="J0D647"/>
<protein>
    <submittedName>
        <fullName evidence="1">Uncharacterized protein</fullName>
    </submittedName>
</protein>
<keyword evidence="2" id="KW-1185">Reference proteome</keyword>